<dbReference type="GO" id="GO:0005634">
    <property type="term" value="C:nucleus"/>
    <property type="evidence" value="ECO:0007669"/>
    <property type="project" value="TreeGrafter"/>
</dbReference>
<keyword evidence="5 8" id="KW-0863">Zinc-finger</keyword>
<evidence type="ECO:0000259" key="10">
    <source>
        <dbReference type="PROSITE" id="PS50089"/>
    </source>
</evidence>
<organism evidence="11 12">
    <name type="scientific">Dillenia turbinata</name>
    <dbReference type="NCBI Taxonomy" id="194707"/>
    <lineage>
        <taxon>Eukaryota</taxon>
        <taxon>Viridiplantae</taxon>
        <taxon>Streptophyta</taxon>
        <taxon>Embryophyta</taxon>
        <taxon>Tracheophyta</taxon>
        <taxon>Spermatophyta</taxon>
        <taxon>Magnoliopsida</taxon>
        <taxon>eudicotyledons</taxon>
        <taxon>Gunneridae</taxon>
        <taxon>Pentapetalae</taxon>
        <taxon>Dilleniales</taxon>
        <taxon>Dilleniaceae</taxon>
        <taxon>Dillenia</taxon>
    </lineage>
</organism>
<dbReference type="InterPro" id="IPR001841">
    <property type="entry name" value="Znf_RING"/>
</dbReference>
<name>A0AAN8V773_9MAGN</name>
<keyword evidence="3" id="KW-0808">Transferase</keyword>
<feature type="region of interest" description="Disordered" evidence="9">
    <location>
        <begin position="185"/>
        <end position="220"/>
    </location>
</feature>
<dbReference type="Pfam" id="PF13639">
    <property type="entry name" value="zf-RING_2"/>
    <property type="match status" value="1"/>
</dbReference>
<evidence type="ECO:0000256" key="4">
    <source>
        <dbReference type="ARBA" id="ARBA00022723"/>
    </source>
</evidence>
<feature type="domain" description="RING-type" evidence="10">
    <location>
        <begin position="120"/>
        <end position="161"/>
    </location>
</feature>
<dbReference type="EC" id="2.3.2.27" evidence="2"/>
<dbReference type="GO" id="GO:0016567">
    <property type="term" value="P:protein ubiquitination"/>
    <property type="evidence" value="ECO:0007669"/>
    <property type="project" value="UniProtKB-ARBA"/>
</dbReference>
<keyword evidence="12" id="KW-1185">Reference proteome</keyword>
<comment type="catalytic activity">
    <reaction evidence="1">
        <text>S-ubiquitinyl-[E2 ubiquitin-conjugating enzyme]-L-cysteine + [acceptor protein]-L-lysine = [E2 ubiquitin-conjugating enzyme]-L-cysteine + N(6)-ubiquitinyl-[acceptor protein]-L-lysine.</text>
        <dbReference type="EC" id="2.3.2.27"/>
    </reaction>
</comment>
<proteinExistence type="predicted"/>
<feature type="compositionally biased region" description="Low complexity" evidence="9">
    <location>
        <begin position="194"/>
        <end position="203"/>
    </location>
</feature>
<dbReference type="SMART" id="SM00184">
    <property type="entry name" value="RING"/>
    <property type="match status" value="1"/>
</dbReference>
<dbReference type="GO" id="GO:0008270">
    <property type="term" value="F:zinc ion binding"/>
    <property type="evidence" value="ECO:0007669"/>
    <property type="project" value="UniProtKB-KW"/>
</dbReference>
<feature type="region of interest" description="Disordered" evidence="9">
    <location>
        <begin position="38"/>
        <end position="60"/>
    </location>
</feature>
<dbReference type="PANTHER" id="PTHR45931">
    <property type="entry name" value="SI:CH211-59O9.10"/>
    <property type="match status" value="1"/>
</dbReference>
<keyword evidence="4" id="KW-0479">Metal-binding</keyword>
<dbReference type="FunFam" id="3.30.40.10:FF:000127">
    <property type="entry name" value="E3 ubiquitin-protein ligase RNF181"/>
    <property type="match status" value="1"/>
</dbReference>
<dbReference type="PROSITE" id="PS50089">
    <property type="entry name" value="ZF_RING_2"/>
    <property type="match status" value="1"/>
</dbReference>
<evidence type="ECO:0000256" key="3">
    <source>
        <dbReference type="ARBA" id="ARBA00022679"/>
    </source>
</evidence>
<accession>A0AAN8V773</accession>
<evidence type="ECO:0000256" key="1">
    <source>
        <dbReference type="ARBA" id="ARBA00000900"/>
    </source>
</evidence>
<evidence type="ECO:0000256" key="5">
    <source>
        <dbReference type="ARBA" id="ARBA00022771"/>
    </source>
</evidence>
<reference evidence="11 12" key="1">
    <citation type="submission" date="2023-12" db="EMBL/GenBank/DDBJ databases">
        <title>A high-quality genome assembly for Dillenia turbinata (Dilleniales).</title>
        <authorList>
            <person name="Chanderbali A."/>
        </authorList>
    </citation>
    <scope>NUCLEOTIDE SEQUENCE [LARGE SCALE GENOMIC DNA]</scope>
    <source>
        <strain evidence="11">LSX21</strain>
        <tissue evidence="11">Leaf</tissue>
    </source>
</reference>
<sequence length="220" mass="24276">MATEADITETSSFLERLISSRNRDLSLFLPFIVGITAPPNPSESSTDPDEEYQNETTPSDQNRIILINPFTQGMIVIQGTGNLDSLLLDLSAKEGQPPASKSSIESLPKVKITEESDCECSICLEDFVVGEEAKELPCKHRFHCECIDKWLGIHGNCPVCRYKFEELGKKKERDEREIWVSLSFNGRRRGSGDSGSNPNPSNDDSTENANSSSADEVGNS</sequence>
<keyword evidence="7" id="KW-0862">Zinc</keyword>
<dbReference type="AlphaFoldDB" id="A0AAN8V773"/>
<dbReference type="Gene3D" id="3.30.40.10">
    <property type="entry name" value="Zinc/RING finger domain, C3HC4 (zinc finger)"/>
    <property type="match status" value="1"/>
</dbReference>
<gene>
    <name evidence="11" type="ORF">RJ641_012524</name>
</gene>
<evidence type="ECO:0000256" key="7">
    <source>
        <dbReference type="ARBA" id="ARBA00022833"/>
    </source>
</evidence>
<dbReference type="SUPFAM" id="SSF57850">
    <property type="entry name" value="RING/U-box"/>
    <property type="match status" value="1"/>
</dbReference>
<keyword evidence="6" id="KW-0833">Ubl conjugation pathway</keyword>
<dbReference type="EMBL" id="JBAMMX010000019">
    <property type="protein sequence ID" value="KAK6922017.1"/>
    <property type="molecule type" value="Genomic_DNA"/>
</dbReference>
<dbReference type="InterPro" id="IPR013083">
    <property type="entry name" value="Znf_RING/FYVE/PHD"/>
</dbReference>
<dbReference type="PANTHER" id="PTHR45931:SF3">
    <property type="entry name" value="RING ZINC FINGER-CONTAINING PROTEIN"/>
    <property type="match status" value="1"/>
</dbReference>
<evidence type="ECO:0000313" key="12">
    <source>
        <dbReference type="Proteomes" id="UP001370490"/>
    </source>
</evidence>
<evidence type="ECO:0000256" key="8">
    <source>
        <dbReference type="PROSITE-ProRule" id="PRU00175"/>
    </source>
</evidence>
<dbReference type="GO" id="GO:0006511">
    <property type="term" value="P:ubiquitin-dependent protein catabolic process"/>
    <property type="evidence" value="ECO:0007669"/>
    <property type="project" value="TreeGrafter"/>
</dbReference>
<protein>
    <recommendedName>
        <fullName evidence="2">RING-type E3 ubiquitin transferase</fullName>
        <ecNumber evidence="2">2.3.2.27</ecNumber>
    </recommendedName>
</protein>
<dbReference type="GO" id="GO:0061630">
    <property type="term" value="F:ubiquitin protein ligase activity"/>
    <property type="evidence" value="ECO:0007669"/>
    <property type="project" value="UniProtKB-EC"/>
</dbReference>
<evidence type="ECO:0000256" key="6">
    <source>
        <dbReference type="ARBA" id="ARBA00022786"/>
    </source>
</evidence>
<evidence type="ECO:0000313" key="11">
    <source>
        <dbReference type="EMBL" id="KAK6922017.1"/>
    </source>
</evidence>
<dbReference type="Proteomes" id="UP001370490">
    <property type="component" value="Unassembled WGS sequence"/>
</dbReference>
<comment type="caution">
    <text evidence="11">The sequence shown here is derived from an EMBL/GenBank/DDBJ whole genome shotgun (WGS) entry which is preliminary data.</text>
</comment>
<feature type="compositionally biased region" description="Polar residues" evidence="9">
    <location>
        <begin position="207"/>
        <end position="220"/>
    </location>
</feature>
<evidence type="ECO:0000256" key="9">
    <source>
        <dbReference type="SAM" id="MobiDB-lite"/>
    </source>
</evidence>
<dbReference type="InterPro" id="IPR051834">
    <property type="entry name" value="RING_finger_E3_ligase"/>
</dbReference>
<evidence type="ECO:0000256" key="2">
    <source>
        <dbReference type="ARBA" id="ARBA00012483"/>
    </source>
</evidence>